<accession>A0A8X6NRS0</accession>
<dbReference type="AlphaFoldDB" id="A0A8X6NRS0"/>
<evidence type="ECO:0000313" key="1">
    <source>
        <dbReference type="EMBL" id="GFT27950.1"/>
    </source>
</evidence>
<gene>
    <name evidence="1" type="ORF">NPIL_321551</name>
</gene>
<comment type="caution">
    <text evidence="1">The sequence shown here is derived from an EMBL/GenBank/DDBJ whole genome shotgun (WGS) entry which is preliminary data.</text>
</comment>
<protein>
    <submittedName>
        <fullName evidence="1">Uncharacterized protein</fullName>
    </submittedName>
</protein>
<proteinExistence type="predicted"/>
<dbReference type="Proteomes" id="UP000887013">
    <property type="component" value="Unassembled WGS sequence"/>
</dbReference>
<name>A0A8X6NRS0_NEPPI</name>
<sequence length="95" mass="11173">MLKYSDFRSIRSEEIGYFSFLTIHLPQFVVEQSRVEFVNHNVIYFSCLPGLLLLTKEHGRFFSPLKASDQIYIILQEKISSYGLHRNRSPAIDEF</sequence>
<reference evidence="1" key="1">
    <citation type="submission" date="2020-08" db="EMBL/GenBank/DDBJ databases">
        <title>Multicomponent nature underlies the extraordinary mechanical properties of spider dragline silk.</title>
        <authorList>
            <person name="Kono N."/>
            <person name="Nakamura H."/>
            <person name="Mori M."/>
            <person name="Yoshida Y."/>
            <person name="Ohtoshi R."/>
            <person name="Malay A.D."/>
            <person name="Moran D.A.P."/>
            <person name="Tomita M."/>
            <person name="Numata K."/>
            <person name="Arakawa K."/>
        </authorList>
    </citation>
    <scope>NUCLEOTIDE SEQUENCE</scope>
</reference>
<organism evidence="1 2">
    <name type="scientific">Nephila pilipes</name>
    <name type="common">Giant wood spider</name>
    <name type="synonym">Nephila maculata</name>
    <dbReference type="NCBI Taxonomy" id="299642"/>
    <lineage>
        <taxon>Eukaryota</taxon>
        <taxon>Metazoa</taxon>
        <taxon>Ecdysozoa</taxon>
        <taxon>Arthropoda</taxon>
        <taxon>Chelicerata</taxon>
        <taxon>Arachnida</taxon>
        <taxon>Araneae</taxon>
        <taxon>Araneomorphae</taxon>
        <taxon>Entelegynae</taxon>
        <taxon>Araneoidea</taxon>
        <taxon>Nephilidae</taxon>
        <taxon>Nephila</taxon>
    </lineage>
</organism>
<dbReference type="EMBL" id="BMAW01060793">
    <property type="protein sequence ID" value="GFT27950.1"/>
    <property type="molecule type" value="Genomic_DNA"/>
</dbReference>
<evidence type="ECO:0000313" key="2">
    <source>
        <dbReference type="Proteomes" id="UP000887013"/>
    </source>
</evidence>
<keyword evidence="2" id="KW-1185">Reference proteome</keyword>